<keyword evidence="3" id="KW-0804">Transcription</keyword>
<dbReference type="InterPro" id="IPR036271">
    <property type="entry name" value="Tet_transcr_reg_TetR-rel_C_sf"/>
</dbReference>
<dbReference type="Proteomes" id="UP000321058">
    <property type="component" value="Unassembled WGS sequence"/>
</dbReference>
<dbReference type="SUPFAM" id="SSF46689">
    <property type="entry name" value="Homeodomain-like"/>
    <property type="match status" value="1"/>
</dbReference>
<keyword evidence="2 4" id="KW-0238">DNA-binding</keyword>
<reference evidence="6 7" key="1">
    <citation type="submission" date="2019-07" db="EMBL/GenBank/DDBJ databases">
        <title>Whole genome shotgun sequence of Reyranella soli NBRC 108950.</title>
        <authorList>
            <person name="Hosoyama A."/>
            <person name="Uohara A."/>
            <person name="Ohji S."/>
            <person name="Ichikawa N."/>
        </authorList>
    </citation>
    <scope>NUCLEOTIDE SEQUENCE [LARGE SCALE GENOMIC DNA]</scope>
    <source>
        <strain evidence="6 7">NBRC 108950</strain>
    </source>
</reference>
<evidence type="ECO:0000313" key="6">
    <source>
        <dbReference type="EMBL" id="GEP53443.1"/>
    </source>
</evidence>
<dbReference type="Gene3D" id="1.10.10.60">
    <property type="entry name" value="Homeodomain-like"/>
    <property type="match status" value="1"/>
</dbReference>
<dbReference type="SUPFAM" id="SSF48498">
    <property type="entry name" value="Tetracyclin repressor-like, C-terminal domain"/>
    <property type="match status" value="1"/>
</dbReference>
<dbReference type="PROSITE" id="PS01081">
    <property type="entry name" value="HTH_TETR_1"/>
    <property type="match status" value="1"/>
</dbReference>
<dbReference type="InterPro" id="IPR023772">
    <property type="entry name" value="DNA-bd_HTH_TetR-type_CS"/>
</dbReference>
<dbReference type="InterPro" id="IPR001647">
    <property type="entry name" value="HTH_TetR"/>
</dbReference>
<accession>A0A512N3B8</accession>
<proteinExistence type="predicted"/>
<dbReference type="PANTHER" id="PTHR47506:SF7">
    <property type="entry name" value="TRANSCRIPTIONAL REGULATORY PROTEIN"/>
    <property type="match status" value="1"/>
</dbReference>
<comment type="caution">
    <text evidence="6">The sequence shown here is derived from an EMBL/GenBank/DDBJ whole genome shotgun (WGS) entry which is preliminary data.</text>
</comment>
<evidence type="ECO:0000313" key="7">
    <source>
        <dbReference type="Proteomes" id="UP000321058"/>
    </source>
</evidence>
<evidence type="ECO:0000256" key="4">
    <source>
        <dbReference type="PROSITE-ProRule" id="PRU00335"/>
    </source>
</evidence>
<organism evidence="6 7">
    <name type="scientific">Reyranella soli</name>
    <dbReference type="NCBI Taxonomy" id="1230389"/>
    <lineage>
        <taxon>Bacteria</taxon>
        <taxon>Pseudomonadati</taxon>
        <taxon>Pseudomonadota</taxon>
        <taxon>Alphaproteobacteria</taxon>
        <taxon>Hyphomicrobiales</taxon>
        <taxon>Reyranellaceae</taxon>
        <taxon>Reyranella</taxon>
    </lineage>
</organism>
<dbReference type="InterPro" id="IPR009057">
    <property type="entry name" value="Homeodomain-like_sf"/>
</dbReference>
<sequence length="193" mass="21642">MPYTATHKLQTRQRILESARRLFNTKGFDAVSIGEIMENAGLTHGGFYRHFKDKDELYAEAVRWFLCEEAPKLWRRPRRNAHKRRAERIVDAYFSLDHFDDRESCCPLIALPSDAARSGDGVKAAYQDVLQKLLALFQADLPGPAARERALALAALCIGGLAAARGVTDPALAQELRQAAYRQAQTMLKARPC</sequence>
<feature type="DNA-binding region" description="H-T-H motif" evidence="4">
    <location>
        <begin position="32"/>
        <end position="51"/>
    </location>
</feature>
<evidence type="ECO:0000259" key="5">
    <source>
        <dbReference type="PROSITE" id="PS50977"/>
    </source>
</evidence>
<dbReference type="PANTHER" id="PTHR47506">
    <property type="entry name" value="TRANSCRIPTIONAL REGULATORY PROTEIN"/>
    <property type="match status" value="1"/>
</dbReference>
<dbReference type="Pfam" id="PF00440">
    <property type="entry name" value="TetR_N"/>
    <property type="match status" value="1"/>
</dbReference>
<feature type="domain" description="HTH tetR-type" evidence="5">
    <location>
        <begin position="9"/>
        <end position="69"/>
    </location>
</feature>
<protein>
    <submittedName>
        <fullName evidence="6">TetR family transcriptional regulator</fullName>
    </submittedName>
</protein>
<evidence type="ECO:0000256" key="1">
    <source>
        <dbReference type="ARBA" id="ARBA00023015"/>
    </source>
</evidence>
<evidence type="ECO:0000256" key="3">
    <source>
        <dbReference type="ARBA" id="ARBA00023163"/>
    </source>
</evidence>
<dbReference type="RefSeq" id="WP_170302812.1">
    <property type="nucleotide sequence ID" value="NZ_BKAJ01000011.1"/>
</dbReference>
<dbReference type="Gene3D" id="1.10.357.10">
    <property type="entry name" value="Tetracycline Repressor, domain 2"/>
    <property type="match status" value="1"/>
</dbReference>
<keyword evidence="1" id="KW-0805">Transcription regulation</keyword>
<dbReference type="AlphaFoldDB" id="A0A512N3B8"/>
<evidence type="ECO:0000256" key="2">
    <source>
        <dbReference type="ARBA" id="ARBA00023125"/>
    </source>
</evidence>
<dbReference type="EMBL" id="BKAJ01000011">
    <property type="protein sequence ID" value="GEP53443.1"/>
    <property type="molecule type" value="Genomic_DNA"/>
</dbReference>
<keyword evidence="7" id="KW-1185">Reference proteome</keyword>
<dbReference type="PROSITE" id="PS50977">
    <property type="entry name" value="HTH_TETR_2"/>
    <property type="match status" value="1"/>
</dbReference>
<dbReference type="PRINTS" id="PR00455">
    <property type="entry name" value="HTHTETR"/>
</dbReference>
<name>A0A512N3B8_9HYPH</name>
<gene>
    <name evidence="6" type="ORF">RSO01_06090</name>
</gene>
<dbReference type="GO" id="GO:0003677">
    <property type="term" value="F:DNA binding"/>
    <property type="evidence" value="ECO:0007669"/>
    <property type="project" value="UniProtKB-UniRule"/>
</dbReference>